<evidence type="ECO:0000256" key="1">
    <source>
        <dbReference type="ARBA" id="ARBA00004651"/>
    </source>
</evidence>
<keyword evidence="6 8" id="KW-0472">Membrane</keyword>
<evidence type="ECO:0000256" key="4">
    <source>
        <dbReference type="ARBA" id="ARBA00022692"/>
    </source>
</evidence>
<evidence type="ECO:0000256" key="2">
    <source>
        <dbReference type="ARBA" id="ARBA00022475"/>
    </source>
</evidence>
<evidence type="ECO:0008006" key="11">
    <source>
        <dbReference type="Google" id="ProtNLM"/>
    </source>
</evidence>
<feature type="transmembrane region" description="Helical" evidence="8">
    <location>
        <begin position="142"/>
        <end position="169"/>
    </location>
</feature>
<dbReference type="AlphaFoldDB" id="A0A1G6SGU5"/>
<proteinExistence type="inferred from homology"/>
<feature type="transmembrane region" description="Helical" evidence="8">
    <location>
        <begin position="96"/>
        <end position="121"/>
    </location>
</feature>
<feature type="transmembrane region" description="Helical" evidence="8">
    <location>
        <begin position="212"/>
        <end position="236"/>
    </location>
</feature>
<keyword evidence="3" id="KW-0808">Transferase</keyword>
<dbReference type="RefSeq" id="WP_092082304.1">
    <property type="nucleotide sequence ID" value="NZ_FMZW01000008.1"/>
</dbReference>
<feature type="transmembrane region" description="Helical" evidence="8">
    <location>
        <begin position="351"/>
        <end position="368"/>
    </location>
</feature>
<dbReference type="EMBL" id="FMZW01000008">
    <property type="protein sequence ID" value="SDD16132.1"/>
    <property type="molecule type" value="Genomic_DNA"/>
</dbReference>
<reference evidence="9 10" key="1">
    <citation type="submission" date="2016-10" db="EMBL/GenBank/DDBJ databases">
        <authorList>
            <person name="de Groot N.N."/>
        </authorList>
    </citation>
    <scope>NUCLEOTIDE SEQUENCE [LARGE SCALE GENOMIC DNA]</scope>
    <source>
        <strain evidence="9 10">R5</strain>
    </source>
</reference>
<name>A0A1G6SGU5_9BRAD</name>
<comment type="similarity">
    <text evidence="7">Belongs to the glycosyltransferase 87 family.</text>
</comment>
<evidence type="ECO:0000256" key="3">
    <source>
        <dbReference type="ARBA" id="ARBA00022679"/>
    </source>
</evidence>
<keyword evidence="2" id="KW-1003">Cell membrane</keyword>
<evidence type="ECO:0000256" key="5">
    <source>
        <dbReference type="ARBA" id="ARBA00022989"/>
    </source>
</evidence>
<feature type="transmembrane region" description="Helical" evidence="8">
    <location>
        <begin position="317"/>
        <end position="339"/>
    </location>
</feature>
<keyword evidence="4 8" id="KW-0812">Transmembrane</keyword>
<evidence type="ECO:0000256" key="7">
    <source>
        <dbReference type="ARBA" id="ARBA00024033"/>
    </source>
</evidence>
<feature type="transmembrane region" description="Helical" evidence="8">
    <location>
        <begin position="273"/>
        <end position="297"/>
    </location>
</feature>
<dbReference type="InterPro" id="IPR018584">
    <property type="entry name" value="GT87"/>
</dbReference>
<organism evidence="9 10">
    <name type="scientific">Bradyrhizobium brasilense</name>
    <dbReference type="NCBI Taxonomy" id="1419277"/>
    <lineage>
        <taxon>Bacteria</taxon>
        <taxon>Pseudomonadati</taxon>
        <taxon>Pseudomonadota</taxon>
        <taxon>Alphaproteobacteria</taxon>
        <taxon>Hyphomicrobiales</taxon>
        <taxon>Nitrobacteraceae</taxon>
        <taxon>Bradyrhizobium</taxon>
    </lineage>
</organism>
<protein>
    <recommendedName>
        <fullName evidence="11">DUF2029 domain-containing protein</fullName>
    </recommendedName>
</protein>
<comment type="subcellular location">
    <subcellularLocation>
        <location evidence="1">Cell membrane</location>
        <topology evidence="1">Multi-pass membrane protein</topology>
    </subcellularLocation>
</comment>
<feature type="transmembrane region" description="Helical" evidence="8">
    <location>
        <begin position="181"/>
        <end position="205"/>
    </location>
</feature>
<keyword evidence="5 8" id="KW-1133">Transmembrane helix</keyword>
<dbReference type="Proteomes" id="UP000199245">
    <property type="component" value="Unassembled WGS sequence"/>
</dbReference>
<gene>
    <name evidence="9" type="ORF">SAMN05216337_1008100</name>
</gene>
<evidence type="ECO:0000313" key="10">
    <source>
        <dbReference type="Proteomes" id="UP000199245"/>
    </source>
</evidence>
<evidence type="ECO:0000256" key="8">
    <source>
        <dbReference type="SAM" id="Phobius"/>
    </source>
</evidence>
<feature type="transmembrane region" description="Helical" evidence="8">
    <location>
        <begin position="16"/>
        <end position="37"/>
    </location>
</feature>
<evidence type="ECO:0000256" key="6">
    <source>
        <dbReference type="ARBA" id="ARBA00023136"/>
    </source>
</evidence>
<dbReference type="GO" id="GO:0016758">
    <property type="term" value="F:hexosyltransferase activity"/>
    <property type="evidence" value="ECO:0007669"/>
    <property type="project" value="InterPro"/>
</dbReference>
<sequence>MKKILHWDASAGDDPALMVACAVLLGVSILVSIPAFVGGAGQAGIDFSCFWGAGAMALEGHAAAAYDWEQLHQHLVLRLQSLNHAPYPYDQVPVPFFYPPVFFLVVAPLALLPFPIAFWVWSAAKLSCWLLVVHAIRPRSAALLLALAAPPVFYDFISGQSALLAASLLGGILLTLDRRPLLSGILIALLIFKPQYGVLLPFVLIATGRWRVVITAALAIPVLLLLAGLIFGWATFDGFRAAATFATTQFHLSGALPWYKLQSIYGLLRDAGLGYGLAMAFHVAIASVVAIGVLILWRGHVSFAVKAASLLAATPLISPYFAIYDMPVLVVALVFLMNASAGRLASRSSRSAFRIAVSVVFVLGYAFPFVRTPLGPMMCATVIALIWTRYRQEAGETATGEGLRKSATVGG</sequence>
<dbReference type="GO" id="GO:0005886">
    <property type="term" value="C:plasma membrane"/>
    <property type="evidence" value="ECO:0007669"/>
    <property type="project" value="UniProtKB-SubCell"/>
</dbReference>
<dbReference type="Pfam" id="PF09594">
    <property type="entry name" value="GT87"/>
    <property type="match status" value="1"/>
</dbReference>
<accession>A0A1G6SGU5</accession>
<evidence type="ECO:0000313" key="9">
    <source>
        <dbReference type="EMBL" id="SDD16132.1"/>
    </source>
</evidence>